<dbReference type="Proteomes" id="UP001295740">
    <property type="component" value="Unassembled WGS sequence"/>
</dbReference>
<dbReference type="InterPro" id="IPR011009">
    <property type="entry name" value="Kinase-like_dom_sf"/>
</dbReference>
<dbReference type="PROSITE" id="PS50006">
    <property type="entry name" value="FHA_DOMAIN"/>
    <property type="match status" value="1"/>
</dbReference>
<reference evidence="8" key="1">
    <citation type="submission" date="2023-10" db="EMBL/GenBank/DDBJ databases">
        <authorList>
            <person name="Hackl T."/>
        </authorList>
    </citation>
    <scope>NUCLEOTIDE SEQUENCE</scope>
</reference>
<dbReference type="Pfam" id="PF00498">
    <property type="entry name" value="FHA"/>
    <property type="match status" value="1"/>
</dbReference>
<comment type="similarity">
    <text evidence="1">Belongs to the protein kinase superfamily. CAMK Ser/Thr protein kinase family. CHEK2 subfamily.</text>
</comment>
<feature type="domain" description="Protein kinase" evidence="7">
    <location>
        <begin position="194"/>
        <end position="433"/>
    </location>
</feature>
<dbReference type="Gene3D" id="3.10.260.10">
    <property type="entry name" value="Transcription regulator HTH, APSES-type DNA-binding domain"/>
    <property type="match status" value="1"/>
</dbReference>
<dbReference type="Gene3D" id="2.60.200.20">
    <property type="match status" value="1"/>
</dbReference>
<feature type="binding site" evidence="4">
    <location>
        <position position="223"/>
    </location>
    <ligand>
        <name>ATP</name>
        <dbReference type="ChEBI" id="CHEBI:30616"/>
    </ligand>
</feature>
<evidence type="ECO:0000256" key="4">
    <source>
        <dbReference type="PROSITE-ProRule" id="PRU10141"/>
    </source>
</evidence>
<evidence type="ECO:0000256" key="3">
    <source>
        <dbReference type="ARBA" id="ARBA00022840"/>
    </source>
</evidence>
<evidence type="ECO:0000313" key="8">
    <source>
        <dbReference type="EMBL" id="CAJ2508657.1"/>
    </source>
</evidence>
<feature type="region of interest" description="Disordered" evidence="5">
    <location>
        <begin position="442"/>
        <end position="471"/>
    </location>
</feature>
<dbReference type="SUPFAM" id="SSF56112">
    <property type="entry name" value="Protein kinase-like (PK-like)"/>
    <property type="match status" value="1"/>
</dbReference>
<dbReference type="GO" id="GO:0005524">
    <property type="term" value="F:ATP binding"/>
    <property type="evidence" value="ECO:0007669"/>
    <property type="project" value="UniProtKB-UniRule"/>
</dbReference>
<dbReference type="GO" id="GO:0003677">
    <property type="term" value="F:DNA binding"/>
    <property type="evidence" value="ECO:0007669"/>
    <property type="project" value="InterPro"/>
</dbReference>
<dbReference type="GO" id="GO:0044773">
    <property type="term" value="P:mitotic DNA damage checkpoint signaling"/>
    <property type="evidence" value="ECO:0007669"/>
    <property type="project" value="TreeGrafter"/>
</dbReference>
<dbReference type="PANTHER" id="PTHR44167:SF18">
    <property type="entry name" value="PROTEIN KINASE DOMAIN-CONTAINING PROTEIN"/>
    <property type="match status" value="1"/>
</dbReference>
<dbReference type="InterPro" id="IPR000253">
    <property type="entry name" value="FHA_dom"/>
</dbReference>
<dbReference type="SMART" id="SM00220">
    <property type="entry name" value="S_TKc"/>
    <property type="match status" value="1"/>
</dbReference>
<dbReference type="GO" id="GO:0005634">
    <property type="term" value="C:nucleus"/>
    <property type="evidence" value="ECO:0007669"/>
    <property type="project" value="TreeGrafter"/>
</dbReference>
<accession>A0AAI8YKX5</accession>
<keyword evidence="3 4" id="KW-0067">ATP-binding</keyword>
<dbReference type="Pfam" id="PF00069">
    <property type="entry name" value="Pkinase"/>
    <property type="match status" value="1"/>
</dbReference>
<evidence type="ECO:0000259" key="7">
    <source>
        <dbReference type="PROSITE" id="PS50011"/>
    </source>
</evidence>
<keyword evidence="2 4" id="KW-0547">Nucleotide-binding</keyword>
<organism evidence="8 9">
    <name type="scientific">Anthostomella pinea</name>
    <dbReference type="NCBI Taxonomy" id="933095"/>
    <lineage>
        <taxon>Eukaryota</taxon>
        <taxon>Fungi</taxon>
        <taxon>Dikarya</taxon>
        <taxon>Ascomycota</taxon>
        <taxon>Pezizomycotina</taxon>
        <taxon>Sordariomycetes</taxon>
        <taxon>Xylariomycetidae</taxon>
        <taxon>Xylariales</taxon>
        <taxon>Xylariaceae</taxon>
        <taxon>Anthostomella</taxon>
    </lineage>
</organism>
<dbReference type="InterPro" id="IPR036887">
    <property type="entry name" value="HTH_APSES_sf"/>
</dbReference>
<evidence type="ECO:0000313" key="9">
    <source>
        <dbReference type="Proteomes" id="UP001295740"/>
    </source>
</evidence>
<evidence type="ECO:0000259" key="6">
    <source>
        <dbReference type="PROSITE" id="PS50006"/>
    </source>
</evidence>
<dbReference type="Gene3D" id="1.10.510.10">
    <property type="entry name" value="Transferase(Phosphotransferase) domain 1"/>
    <property type="match status" value="1"/>
</dbReference>
<dbReference type="PROSITE" id="PS50011">
    <property type="entry name" value="PROTEIN_KINASE_DOM"/>
    <property type="match status" value="1"/>
</dbReference>
<dbReference type="GO" id="GO:0005737">
    <property type="term" value="C:cytoplasm"/>
    <property type="evidence" value="ECO:0007669"/>
    <property type="project" value="TreeGrafter"/>
</dbReference>
<dbReference type="EMBL" id="CAUWAG010000012">
    <property type="protein sequence ID" value="CAJ2508657.1"/>
    <property type="molecule type" value="Genomic_DNA"/>
</dbReference>
<name>A0AAI8YKX5_9PEZI</name>
<dbReference type="InterPro" id="IPR017441">
    <property type="entry name" value="Protein_kinase_ATP_BS"/>
</dbReference>
<dbReference type="InterPro" id="IPR008271">
    <property type="entry name" value="Ser/Thr_kinase_AS"/>
</dbReference>
<sequence>METDAKTIFSIHSSHPFMKHAHHAHLLAYDEQHSYPRDCWAHEFVPASEDETEEGTPAPQLTSSFLRITTDHEPRNALLGFVFGSKADVCDVLLDTHTNSGVSKKQCAVQINRHGGTLLLQNYSKNGTLITSHSLEKIMVKSQRAVPPTDREVTVILGDHTFRLQFPDHSGHMRAWMQHCSGPATSQGAGGDVYHLEYTLGSGATGVVYRGVHYVTGNVYAVKEYAKPKYDERVREASLLQGISHEHIVKFHDFLWNPKRPQLVMELVDGPNLDEAHRAQPIQILDLRAILCQLLDALAYLHSQHITHRDIKPGNVMLQSRSPIHAKLTDFGFASHARDLWTNCGTPWYIAPEIGHGTYTNKVDIWSLGIVALELSCGLPHYPKRRREQWPHEVSAYLASQRPSAIVKFATTLLQVDVLERPSALQSLGHAFFTTLYPPEDQETHHSSLASTQPFTPSASIQGATANHQSHGAAYLQDTMIPGSAPEQPHPEDTSYASRLASYEDRAATPTPASYAAGYGSPVRHTLYESAPVQEVGDQEMPQALQYEAPHNWSNNPTSSAFSRSCAPPRSFGTSYQHLATSAEVAGTAQHETIEDAELYYPTEELPLNFRQISVPPPDLPKSHLSSRKLRKSTAVSIEKSGLWIPFEDGAHLCHELKLGDDMKQLLSYGPQPLPREGSNLRQEPPPIEGINRGKRLREGYQLLEWGESQIAYMPSTQMVNATHLLQYGRLDRRKLPKFFTQNPRTRKTIHHAARVAGTYISFVDAVKLCHFFGLDQGPINHLLAPLLVGASNVQPNIADHRNSGGQAPYSNYGDSGKGNITVNLDESPSQGDTRPTDVDAQILPLGAIDGSWHAPVESPEFSEVAVSPMPQVQQPHHDSKYTERSYRNGSYIAPPNRSYGQLLTGVWE</sequence>
<dbReference type="PROSITE" id="PS00108">
    <property type="entry name" value="PROTEIN_KINASE_ST"/>
    <property type="match status" value="1"/>
</dbReference>
<keyword evidence="9" id="KW-1185">Reference proteome</keyword>
<proteinExistence type="inferred from homology"/>
<feature type="domain" description="FHA" evidence="6">
    <location>
        <begin position="81"/>
        <end position="135"/>
    </location>
</feature>
<dbReference type="GO" id="GO:0004674">
    <property type="term" value="F:protein serine/threonine kinase activity"/>
    <property type="evidence" value="ECO:0007669"/>
    <property type="project" value="TreeGrafter"/>
</dbReference>
<feature type="region of interest" description="Disordered" evidence="5">
    <location>
        <begin position="799"/>
        <end position="837"/>
    </location>
</feature>
<dbReference type="AlphaFoldDB" id="A0AAI8YKX5"/>
<dbReference type="InterPro" id="IPR000719">
    <property type="entry name" value="Prot_kinase_dom"/>
</dbReference>
<feature type="compositionally biased region" description="Polar residues" evidence="5">
    <location>
        <begin position="447"/>
        <end position="470"/>
    </location>
</feature>
<dbReference type="PROSITE" id="PS00107">
    <property type="entry name" value="PROTEIN_KINASE_ATP"/>
    <property type="match status" value="1"/>
</dbReference>
<evidence type="ECO:0000256" key="1">
    <source>
        <dbReference type="ARBA" id="ARBA00005575"/>
    </source>
</evidence>
<comment type="caution">
    <text evidence="8">The sequence shown here is derived from an EMBL/GenBank/DDBJ whole genome shotgun (WGS) entry which is preliminary data.</text>
</comment>
<feature type="compositionally biased region" description="Polar residues" evidence="5">
    <location>
        <begin position="804"/>
        <end position="834"/>
    </location>
</feature>
<dbReference type="PANTHER" id="PTHR44167">
    <property type="entry name" value="OVARIAN-SPECIFIC SERINE/THREONINE-PROTEIN KINASE LOK-RELATED"/>
    <property type="match status" value="1"/>
</dbReference>
<evidence type="ECO:0000256" key="5">
    <source>
        <dbReference type="SAM" id="MobiDB-lite"/>
    </source>
</evidence>
<evidence type="ECO:0000256" key="2">
    <source>
        <dbReference type="ARBA" id="ARBA00022741"/>
    </source>
</evidence>
<protein>
    <submittedName>
        <fullName evidence="8">Uu.00g136830.m01.CDS01</fullName>
    </submittedName>
</protein>
<gene>
    <name evidence="8" type="ORF">KHLLAP_LOCUS9125</name>
</gene>